<evidence type="ECO:0000256" key="7">
    <source>
        <dbReference type="SAM" id="Phobius"/>
    </source>
</evidence>
<comment type="subcellular location">
    <subcellularLocation>
        <location evidence="1">Cell membrane</location>
        <topology evidence="1">Multi-pass membrane protein</topology>
    </subcellularLocation>
</comment>
<feature type="transmembrane region" description="Helical" evidence="7">
    <location>
        <begin position="394"/>
        <end position="414"/>
    </location>
</feature>
<evidence type="ECO:0000256" key="4">
    <source>
        <dbReference type="ARBA" id="ARBA00022692"/>
    </source>
</evidence>
<feature type="transmembrane region" description="Helical" evidence="7">
    <location>
        <begin position="101"/>
        <end position="118"/>
    </location>
</feature>
<proteinExistence type="predicted"/>
<dbReference type="InterPro" id="IPR036259">
    <property type="entry name" value="MFS_trans_sf"/>
</dbReference>
<dbReference type="OrthoDB" id="6803299at2"/>
<feature type="transmembrane region" description="Helical" evidence="7">
    <location>
        <begin position="306"/>
        <end position="337"/>
    </location>
</feature>
<keyword evidence="2" id="KW-0813">Transport</keyword>
<keyword evidence="6 7" id="KW-0472">Membrane</keyword>
<dbReference type="InterPro" id="IPR050171">
    <property type="entry name" value="MFS_Transporters"/>
</dbReference>
<dbReference type="GO" id="GO:0005886">
    <property type="term" value="C:plasma membrane"/>
    <property type="evidence" value="ECO:0007669"/>
    <property type="project" value="UniProtKB-SubCell"/>
</dbReference>
<dbReference type="PANTHER" id="PTHR23517">
    <property type="entry name" value="RESISTANCE PROTEIN MDTM, PUTATIVE-RELATED-RELATED"/>
    <property type="match status" value="1"/>
</dbReference>
<dbReference type="AlphaFoldDB" id="A0A4R4T061"/>
<dbReference type="EMBL" id="SMKI01000319">
    <property type="protein sequence ID" value="TDC70068.1"/>
    <property type="molecule type" value="Genomic_DNA"/>
</dbReference>
<feature type="transmembrane region" description="Helical" evidence="7">
    <location>
        <begin position="188"/>
        <end position="207"/>
    </location>
</feature>
<feature type="transmembrane region" description="Helical" evidence="7">
    <location>
        <begin position="70"/>
        <end position="89"/>
    </location>
</feature>
<dbReference type="Pfam" id="PF07690">
    <property type="entry name" value="MFS_1"/>
    <property type="match status" value="1"/>
</dbReference>
<comment type="caution">
    <text evidence="8">The sequence shown here is derived from an EMBL/GenBank/DDBJ whole genome shotgun (WGS) entry which is preliminary data.</text>
</comment>
<dbReference type="PANTHER" id="PTHR23517:SF2">
    <property type="entry name" value="MULTIDRUG RESISTANCE PROTEIN MDTH"/>
    <property type="match status" value="1"/>
</dbReference>
<evidence type="ECO:0000313" key="9">
    <source>
        <dbReference type="Proteomes" id="UP000295345"/>
    </source>
</evidence>
<feature type="transmembrane region" description="Helical" evidence="7">
    <location>
        <begin position="164"/>
        <end position="182"/>
    </location>
</feature>
<dbReference type="GO" id="GO:0022857">
    <property type="term" value="F:transmembrane transporter activity"/>
    <property type="evidence" value="ECO:0007669"/>
    <property type="project" value="InterPro"/>
</dbReference>
<evidence type="ECO:0000256" key="5">
    <source>
        <dbReference type="ARBA" id="ARBA00022989"/>
    </source>
</evidence>
<keyword evidence="4 7" id="KW-0812">Transmembrane</keyword>
<evidence type="ECO:0000256" key="3">
    <source>
        <dbReference type="ARBA" id="ARBA00022475"/>
    </source>
</evidence>
<feature type="transmembrane region" description="Helical" evidence="7">
    <location>
        <begin position="124"/>
        <end position="152"/>
    </location>
</feature>
<dbReference type="SUPFAM" id="SSF103473">
    <property type="entry name" value="MFS general substrate transporter"/>
    <property type="match status" value="1"/>
</dbReference>
<keyword evidence="3" id="KW-1003">Cell membrane</keyword>
<protein>
    <submittedName>
        <fullName evidence="8">MFS transporter</fullName>
    </submittedName>
</protein>
<dbReference type="Proteomes" id="UP000295345">
    <property type="component" value="Unassembled WGS sequence"/>
</dbReference>
<feature type="transmembrane region" description="Helical" evidence="7">
    <location>
        <begin position="42"/>
        <end position="64"/>
    </location>
</feature>
<keyword evidence="5 7" id="KW-1133">Transmembrane helix</keyword>
<feature type="transmembrane region" description="Helical" evidence="7">
    <location>
        <begin position="233"/>
        <end position="256"/>
    </location>
</feature>
<evidence type="ECO:0000256" key="1">
    <source>
        <dbReference type="ARBA" id="ARBA00004651"/>
    </source>
</evidence>
<gene>
    <name evidence="8" type="ORF">E1283_25240</name>
</gene>
<accession>A0A4R4T061</accession>
<name>A0A4R4T061_9ACTN</name>
<sequence>MARRRERNERGAPVTVADRWCAPPRETVPAAGPPRPLAAAQFVNSVGDGAFYACSALFLTQLVGLSASRVGLALTVAWASAMLAGVPLGHLADRLGARRTAVLLSLATAAALCAFPWVRSFPLLALVLCGYACAQAGLASARQTLLAALVAAERRTLARARLQSVTNAGLAMGAGLGALALTAGTRSAYVAVFAVDAGGFLVAALLLRRLPEARPAPGAATGPRLAVLRDRRYAAVTALNAVMCLNMPLLSLGLPLWTARRTDAPEELAALLLTFNTLCVVVFQVRVARRVTDPRAATRATRRAGWLMLAACAGYALSGAGVGPGAAVAILLAAAALQVAGEMWQGAGGWELGFGLAHPARQGQYQGFFGMGPQVARALGPVLVTTLLLGWGTWGWLALGGLFLAAGAAFGPAVHRVGRPATSTAGP</sequence>
<organism evidence="8 9">
    <name type="scientific">Streptomyces hainanensis</name>
    <dbReference type="NCBI Taxonomy" id="402648"/>
    <lineage>
        <taxon>Bacteria</taxon>
        <taxon>Bacillati</taxon>
        <taxon>Actinomycetota</taxon>
        <taxon>Actinomycetes</taxon>
        <taxon>Kitasatosporales</taxon>
        <taxon>Streptomycetaceae</taxon>
        <taxon>Streptomyces</taxon>
    </lineage>
</organism>
<dbReference type="InterPro" id="IPR011701">
    <property type="entry name" value="MFS"/>
</dbReference>
<evidence type="ECO:0000256" key="6">
    <source>
        <dbReference type="ARBA" id="ARBA00023136"/>
    </source>
</evidence>
<evidence type="ECO:0000256" key="2">
    <source>
        <dbReference type="ARBA" id="ARBA00022448"/>
    </source>
</evidence>
<reference evidence="8 9" key="1">
    <citation type="submission" date="2019-03" db="EMBL/GenBank/DDBJ databases">
        <title>Draft genome sequences of novel Actinobacteria.</title>
        <authorList>
            <person name="Sahin N."/>
            <person name="Ay H."/>
            <person name="Saygin H."/>
        </authorList>
    </citation>
    <scope>NUCLEOTIDE SEQUENCE [LARGE SCALE GENOMIC DNA]</scope>
    <source>
        <strain evidence="8 9">DSM 41900</strain>
    </source>
</reference>
<feature type="transmembrane region" description="Helical" evidence="7">
    <location>
        <begin position="268"/>
        <end position="285"/>
    </location>
</feature>
<dbReference type="Gene3D" id="1.20.1250.20">
    <property type="entry name" value="MFS general substrate transporter like domains"/>
    <property type="match status" value="1"/>
</dbReference>
<evidence type="ECO:0000313" key="8">
    <source>
        <dbReference type="EMBL" id="TDC70068.1"/>
    </source>
</evidence>
<keyword evidence="9" id="KW-1185">Reference proteome</keyword>